<comment type="function">
    <text evidence="9">Component of the type II secretion system required for the energy-dependent secretion of extracellular factors such as proteases and toxins from the periplasm.</text>
</comment>
<evidence type="ECO:0000256" key="9">
    <source>
        <dbReference type="RuleBase" id="RU368030"/>
    </source>
</evidence>
<dbReference type="InterPro" id="IPR045584">
    <property type="entry name" value="Pilin-like"/>
</dbReference>
<evidence type="ECO:0000256" key="1">
    <source>
        <dbReference type="ARBA" id="ARBA00004377"/>
    </source>
</evidence>
<dbReference type="Proteomes" id="UP000326611">
    <property type="component" value="Unassembled WGS sequence"/>
</dbReference>
<evidence type="ECO:0000256" key="7">
    <source>
        <dbReference type="ARBA" id="ARBA00022989"/>
    </source>
</evidence>
<dbReference type="InterPro" id="IPR010052">
    <property type="entry name" value="T2SS_protein-GspI"/>
</dbReference>
<keyword evidence="6 9" id="KW-0812">Transmembrane</keyword>
<dbReference type="InterPro" id="IPR012902">
    <property type="entry name" value="N_methyl_site"/>
</dbReference>
<reference evidence="11 12" key="1">
    <citation type="submission" date="2019-09" db="EMBL/GenBank/DDBJ databases">
        <authorList>
            <person name="Chandra G."/>
            <person name="Truman W A."/>
        </authorList>
    </citation>
    <scope>NUCLEOTIDE SEQUENCE [LARGE SCALE GENOMIC DNA]</scope>
    <source>
        <strain evidence="11">PS918</strain>
    </source>
</reference>
<name>A0A5E7TGR1_PSEFL</name>
<dbReference type="NCBIfam" id="TIGR02532">
    <property type="entry name" value="IV_pilin_GFxxxE"/>
    <property type="match status" value="1"/>
</dbReference>
<gene>
    <name evidence="11" type="ORF">PS918_03831</name>
</gene>
<dbReference type="PROSITE" id="PS00409">
    <property type="entry name" value="PROKAR_NTER_METHYL"/>
    <property type="match status" value="1"/>
</dbReference>
<keyword evidence="4 9" id="KW-0488">Methylation</keyword>
<feature type="transmembrane region" description="Helical" evidence="9">
    <location>
        <begin position="12"/>
        <end position="33"/>
    </location>
</feature>
<dbReference type="GO" id="GO:0005886">
    <property type="term" value="C:plasma membrane"/>
    <property type="evidence" value="ECO:0007669"/>
    <property type="project" value="UniProtKB-SubCell"/>
</dbReference>
<evidence type="ECO:0000313" key="12">
    <source>
        <dbReference type="Proteomes" id="UP000326611"/>
    </source>
</evidence>
<dbReference type="RefSeq" id="WP_224790505.1">
    <property type="nucleotide sequence ID" value="NZ_CABVIY010000005.1"/>
</dbReference>
<keyword evidence="7 9" id="KW-1133">Transmembrane helix</keyword>
<dbReference type="PANTHER" id="PTHR38779:SF2">
    <property type="entry name" value="TYPE II SECRETION SYSTEM PROTEIN I-RELATED"/>
    <property type="match status" value="1"/>
</dbReference>
<evidence type="ECO:0000256" key="5">
    <source>
        <dbReference type="ARBA" id="ARBA00022519"/>
    </source>
</evidence>
<evidence type="ECO:0000256" key="3">
    <source>
        <dbReference type="ARBA" id="ARBA00022475"/>
    </source>
</evidence>
<evidence type="ECO:0000256" key="8">
    <source>
        <dbReference type="ARBA" id="ARBA00023136"/>
    </source>
</evidence>
<dbReference type="InterPro" id="IPR003413">
    <property type="entry name" value="T2SS_GspI_C"/>
</dbReference>
<comment type="PTM">
    <text evidence="9">Cleaved by prepilin peptidase.</text>
</comment>
<evidence type="ECO:0000313" key="11">
    <source>
        <dbReference type="EMBL" id="VVP97454.1"/>
    </source>
</evidence>
<proteinExistence type="inferred from homology"/>
<comment type="similarity">
    <text evidence="2 9">Belongs to the GSP I family.</text>
</comment>
<keyword evidence="5 9" id="KW-0997">Cell inner membrane</keyword>
<keyword evidence="8 9" id="KW-0472">Membrane</keyword>
<dbReference type="GO" id="GO:0015628">
    <property type="term" value="P:protein secretion by the type II secretion system"/>
    <property type="evidence" value="ECO:0007669"/>
    <property type="project" value="UniProtKB-UniRule"/>
</dbReference>
<dbReference type="SUPFAM" id="SSF54523">
    <property type="entry name" value="Pili subunits"/>
    <property type="match status" value="2"/>
</dbReference>
<evidence type="ECO:0000256" key="4">
    <source>
        <dbReference type="ARBA" id="ARBA00022481"/>
    </source>
</evidence>
<dbReference type="Pfam" id="PF02501">
    <property type="entry name" value="T2SSI"/>
    <property type="match status" value="1"/>
</dbReference>
<dbReference type="AlphaFoldDB" id="A0A5E7TGR1"/>
<accession>A0A5E7TGR1</accession>
<evidence type="ECO:0000256" key="6">
    <source>
        <dbReference type="ARBA" id="ARBA00022692"/>
    </source>
</evidence>
<keyword evidence="3" id="KW-1003">Cell membrane</keyword>
<dbReference type="Gene3D" id="3.30.1300.30">
    <property type="entry name" value="GSPII I/J protein-like"/>
    <property type="match status" value="1"/>
</dbReference>
<dbReference type="EMBL" id="CABVIY010000005">
    <property type="protein sequence ID" value="VVP97454.1"/>
    <property type="molecule type" value="Genomic_DNA"/>
</dbReference>
<comment type="subunit">
    <text evidence="9">Type II secretion is composed of four main components: the outer membrane complex, the inner membrane complex, the cytoplasmic secretion ATPase and the periplasm-spanning pseudopilus.</text>
</comment>
<organism evidence="11 12">
    <name type="scientific">Pseudomonas fluorescens</name>
    <dbReference type="NCBI Taxonomy" id="294"/>
    <lineage>
        <taxon>Bacteria</taxon>
        <taxon>Pseudomonadati</taxon>
        <taxon>Pseudomonadota</taxon>
        <taxon>Gammaproteobacteria</taxon>
        <taxon>Pseudomonadales</taxon>
        <taxon>Pseudomonadaceae</taxon>
        <taxon>Pseudomonas</taxon>
    </lineage>
</organism>
<dbReference type="NCBIfam" id="TIGR01707">
    <property type="entry name" value="gspI"/>
    <property type="match status" value="1"/>
</dbReference>
<dbReference type="Pfam" id="PF07963">
    <property type="entry name" value="N_methyl"/>
    <property type="match status" value="1"/>
</dbReference>
<sequence>MIRSSTRRCMGGFTLLEIMVALAIFATLTMAVLSASQYAVKQARAVEERLIAAWVADNCLNELGLQSDWVVGQSQRVVHMDRRDWWVRQRIFTQSDSPLLVVDVEVGLAGSDETLHRATGWLPLRDE</sequence>
<evidence type="ECO:0000259" key="10">
    <source>
        <dbReference type="Pfam" id="PF02501"/>
    </source>
</evidence>
<dbReference type="GO" id="GO:0015627">
    <property type="term" value="C:type II protein secretion system complex"/>
    <property type="evidence" value="ECO:0007669"/>
    <property type="project" value="UniProtKB-UniRule"/>
</dbReference>
<evidence type="ECO:0000256" key="2">
    <source>
        <dbReference type="ARBA" id="ARBA00008358"/>
    </source>
</evidence>
<comment type="subcellular location">
    <subcellularLocation>
        <location evidence="1 9">Cell inner membrane</location>
        <topology evidence="1 9">Single-pass membrane protein</topology>
    </subcellularLocation>
</comment>
<feature type="domain" description="Type II secretion system protein GspI C-terminal" evidence="10">
    <location>
        <begin position="47"/>
        <end position="121"/>
    </location>
</feature>
<protein>
    <recommendedName>
        <fullName evidence="9">Type II secretion system protein I</fullName>
        <shortName evidence="9">T2SS minor pseudopilin I</shortName>
    </recommendedName>
</protein>
<dbReference type="PANTHER" id="PTHR38779">
    <property type="entry name" value="TYPE II SECRETION SYSTEM PROTEIN I-RELATED"/>
    <property type="match status" value="1"/>
</dbReference>